<dbReference type="SUPFAM" id="SSF56112">
    <property type="entry name" value="Protein kinase-like (PK-like)"/>
    <property type="match status" value="1"/>
</dbReference>
<dbReference type="PANTHER" id="PTHR13832:SF827">
    <property type="entry name" value="PROTEIN PHOSPHATASE 1L"/>
    <property type="match status" value="1"/>
</dbReference>
<dbReference type="Gene3D" id="1.10.510.10">
    <property type="entry name" value="Transferase(Phosphotransferase) domain 1"/>
    <property type="match status" value="1"/>
</dbReference>
<evidence type="ECO:0000313" key="5">
    <source>
        <dbReference type="EMBL" id="WJW69072.1"/>
    </source>
</evidence>
<dbReference type="Proteomes" id="UP000521676">
    <property type="component" value="Unassembled WGS sequence"/>
</dbReference>
<dbReference type="GO" id="GO:0004722">
    <property type="term" value="F:protein serine/threonine phosphatase activity"/>
    <property type="evidence" value="ECO:0007669"/>
    <property type="project" value="InterPro"/>
</dbReference>
<dbReference type="InterPro" id="IPR011009">
    <property type="entry name" value="Kinase-like_dom_sf"/>
</dbReference>
<protein>
    <submittedName>
        <fullName evidence="4">Protein phosphatase 2C domain-containing protein</fullName>
    </submittedName>
</protein>
<keyword evidence="7" id="KW-1185">Reference proteome</keyword>
<feature type="region of interest" description="Disordered" evidence="1">
    <location>
        <begin position="401"/>
        <end position="425"/>
    </location>
</feature>
<dbReference type="SUPFAM" id="SSF81606">
    <property type="entry name" value="PP2C-like"/>
    <property type="match status" value="1"/>
</dbReference>
<dbReference type="Gene3D" id="3.60.40.10">
    <property type="entry name" value="PPM-type phosphatase domain"/>
    <property type="match status" value="1"/>
</dbReference>
<reference evidence="5" key="2">
    <citation type="journal article" date="2024" name="Nature">
        <title>Anoxygenic phototroph of the Chloroflexota uses a type I reaction centre.</title>
        <authorList>
            <person name="Tsuji J.M."/>
            <person name="Shaw N.A."/>
            <person name="Nagashima S."/>
            <person name="Venkiteswaran J.J."/>
            <person name="Schiff S.L."/>
            <person name="Watanabe T."/>
            <person name="Fukui M."/>
            <person name="Hanada S."/>
            <person name="Tank M."/>
            <person name="Neufeld J.D."/>
        </authorList>
    </citation>
    <scope>NUCLEOTIDE SEQUENCE</scope>
    <source>
        <strain evidence="5">L227-S17</strain>
    </source>
</reference>
<dbReference type="InterPro" id="IPR015655">
    <property type="entry name" value="PP2C"/>
</dbReference>
<dbReference type="CDD" id="cd00143">
    <property type="entry name" value="PP2Cc"/>
    <property type="match status" value="1"/>
</dbReference>
<dbReference type="SMART" id="SM00331">
    <property type="entry name" value="PP2C_SIG"/>
    <property type="match status" value="1"/>
</dbReference>
<evidence type="ECO:0000313" key="4">
    <source>
        <dbReference type="EMBL" id="NWJ47160.1"/>
    </source>
</evidence>
<dbReference type="Proteomes" id="UP001431572">
    <property type="component" value="Chromosome 2"/>
</dbReference>
<dbReference type="PROSITE" id="PS50011">
    <property type="entry name" value="PROTEIN_KINASE_DOM"/>
    <property type="match status" value="1"/>
</dbReference>
<dbReference type="GO" id="GO:0004672">
    <property type="term" value="F:protein kinase activity"/>
    <property type="evidence" value="ECO:0007669"/>
    <property type="project" value="InterPro"/>
</dbReference>
<dbReference type="SMART" id="SM00332">
    <property type="entry name" value="PP2Cc"/>
    <property type="match status" value="1"/>
</dbReference>
<dbReference type="EMBL" id="JACATZ010000003">
    <property type="protein sequence ID" value="NWJ47160.1"/>
    <property type="molecule type" value="Genomic_DNA"/>
</dbReference>
<dbReference type="PROSITE" id="PS51746">
    <property type="entry name" value="PPM_2"/>
    <property type="match status" value="1"/>
</dbReference>
<evidence type="ECO:0000313" key="6">
    <source>
        <dbReference type="Proteomes" id="UP000521676"/>
    </source>
</evidence>
<evidence type="ECO:0000259" key="3">
    <source>
        <dbReference type="PROSITE" id="PS51746"/>
    </source>
</evidence>
<dbReference type="GO" id="GO:0005524">
    <property type="term" value="F:ATP binding"/>
    <property type="evidence" value="ECO:0007669"/>
    <property type="project" value="InterPro"/>
</dbReference>
<dbReference type="EMBL" id="CP128400">
    <property type="protein sequence ID" value="WJW69072.1"/>
    <property type="molecule type" value="Genomic_DNA"/>
</dbReference>
<feature type="compositionally biased region" description="Polar residues" evidence="1">
    <location>
        <begin position="401"/>
        <end position="423"/>
    </location>
</feature>
<gene>
    <name evidence="4" type="ORF">HXX08_14965</name>
    <name evidence="5" type="ORF">OZ401_002665</name>
</gene>
<dbReference type="InterPro" id="IPR000719">
    <property type="entry name" value="Prot_kinase_dom"/>
</dbReference>
<evidence type="ECO:0000256" key="1">
    <source>
        <dbReference type="SAM" id="MobiDB-lite"/>
    </source>
</evidence>
<dbReference type="InterPro" id="IPR001932">
    <property type="entry name" value="PPM-type_phosphatase-like_dom"/>
</dbReference>
<feature type="domain" description="PPM-type phosphatase" evidence="3">
    <location>
        <begin position="324"/>
        <end position="603"/>
    </location>
</feature>
<reference evidence="4 6" key="1">
    <citation type="submission" date="2020-06" db="EMBL/GenBank/DDBJ databases">
        <title>Anoxygenic phototrophic Chloroflexota member uses a Type I reaction center.</title>
        <authorList>
            <person name="Tsuji J.M."/>
            <person name="Shaw N.A."/>
            <person name="Nagashima S."/>
            <person name="Venkiteswaran J."/>
            <person name="Schiff S.L."/>
            <person name="Hanada S."/>
            <person name="Tank M."/>
            <person name="Neufeld J.D."/>
        </authorList>
    </citation>
    <scope>NUCLEOTIDE SEQUENCE [LARGE SCALE GENOMIC DNA]</scope>
    <source>
        <strain evidence="4">L227-S17</strain>
    </source>
</reference>
<dbReference type="PANTHER" id="PTHR13832">
    <property type="entry name" value="PROTEIN PHOSPHATASE 2C"/>
    <property type="match status" value="1"/>
</dbReference>
<sequence>MAQIQNDSQFPPKCPGCGAYTNPGAESCQKCGLFLPDPTGNVQNFTESQPLQLLQSGKMLNDIRVLRPLSMEPSIVNVYRAEQDGVKVLLKETRIGSENEKQLSQSHEILSSVASASLPVSLSCFKAEGGFYQLLGEKTGRLLQEVWTQSDDEHRLIWIKQLCEAIFLINQQGGLCLQILPSNLYVSEQGNLFIADLLLLRRLPISESDRIPSNYHVAPEVYSNREDLSQRADVFAIGAVWLSLYLGKQLEQTHYDERNIKLLTDLFSPDFLLPSINRLISKAIHRSLEKRYKSVYLMGKAVENALNDLKNNNQLLLKYSQSPNLAAWTDMGLSRDNNEDNFYADNFKKESGNFTVLMVADGMGGEEGGEVASSLALECIKEVLPSHLEFLLKSQQRTRLSPVSNSNQPTVLVQPNPNRSTLPDTGLKESLERALGETISEASKRIFDRAQREPKLKSMGSTIVLAVVVNNQVAVANVGDSRAYLIREGRLVQISQEHTRIAEMRLKNKEPRPEDESRLQGVLSRNLGYRAAAESFVAFYPVQSGDFLLLCCDGLTDSLTDDQIAQLVYGKGQSSLLGNCFGLINSAIATSGHDNTTVVLYRHP</sequence>
<proteinExistence type="predicted"/>
<organism evidence="4 6">
    <name type="scientific">Candidatus Chlorohelix allophototropha</name>
    <dbReference type="NCBI Taxonomy" id="3003348"/>
    <lineage>
        <taxon>Bacteria</taxon>
        <taxon>Bacillati</taxon>
        <taxon>Chloroflexota</taxon>
        <taxon>Chloroflexia</taxon>
        <taxon>Candidatus Chloroheliales</taxon>
        <taxon>Candidatus Chloroheliaceae</taxon>
        <taxon>Candidatus Chlorohelix</taxon>
    </lineage>
</organism>
<name>A0A8T7M4Y2_9CHLR</name>
<feature type="domain" description="Protein kinase" evidence="2">
    <location>
        <begin position="1"/>
        <end position="306"/>
    </location>
</feature>
<accession>A0A8T7M4Y2</accession>
<dbReference type="AlphaFoldDB" id="A0A8T7M4Y2"/>
<dbReference type="Pfam" id="PF00481">
    <property type="entry name" value="PP2C"/>
    <property type="match status" value="1"/>
</dbReference>
<evidence type="ECO:0000313" key="7">
    <source>
        <dbReference type="Proteomes" id="UP001431572"/>
    </source>
</evidence>
<dbReference type="RefSeq" id="WP_341470965.1">
    <property type="nucleotide sequence ID" value="NZ_CP128400.1"/>
</dbReference>
<dbReference type="InterPro" id="IPR036457">
    <property type="entry name" value="PPM-type-like_dom_sf"/>
</dbReference>
<evidence type="ECO:0000259" key="2">
    <source>
        <dbReference type="PROSITE" id="PS50011"/>
    </source>
</evidence>